<organism evidence="1 2">
    <name type="scientific">Rhodoferax saidenbachensis</name>
    <dbReference type="NCBI Taxonomy" id="1484693"/>
    <lineage>
        <taxon>Bacteria</taxon>
        <taxon>Pseudomonadati</taxon>
        <taxon>Pseudomonadota</taxon>
        <taxon>Betaproteobacteria</taxon>
        <taxon>Burkholderiales</taxon>
        <taxon>Comamonadaceae</taxon>
        <taxon>Rhodoferax</taxon>
    </lineage>
</organism>
<evidence type="ECO:0000313" key="1">
    <source>
        <dbReference type="EMBL" id="MDR7306812.1"/>
    </source>
</evidence>
<keyword evidence="2" id="KW-1185">Reference proteome</keyword>
<protein>
    <recommendedName>
        <fullName evidence="3">FRG domain-containing protein</fullName>
    </recommendedName>
</protein>
<evidence type="ECO:0008006" key="3">
    <source>
        <dbReference type="Google" id="ProtNLM"/>
    </source>
</evidence>
<dbReference type="RefSeq" id="WP_310342351.1">
    <property type="nucleotide sequence ID" value="NZ_JAVDXO010000004.1"/>
</dbReference>
<dbReference type="EMBL" id="JAVDXO010000004">
    <property type="protein sequence ID" value="MDR7306812.1"/>
    <property type="molecule type" value="Genomic_DNA"/>
</dbReference>
<sequence>MTDSALVALRRDTIHRQAKRFSEKLGLPQTTAKKILARALYRCTGWDDLYARLGSQAPEKHIELLTALPHSIEARTYFFEIRNVLVKSLSQHVLINRNLVGLHDLVQDIFALGSDPTILADILPMIAISAWQPSGLGPDPWAVLEAEAMINGIELRLLATRTYMPKYYDFHSDTICPEYAEPFDGKFKIIWTDPDAWRQAALDYLNDEDADDIQLPQVELTPAMAQHQEWFEASLGTCGGISGEYGQHGEDFIPHLIENRGCYIIFGFPSRLPSLSETANQDKVTLLPGEDSIQQVGLIGETPVCLEWIAFNPATQTHPGENYEYFESLRNSLFRNGQLHTTSNQDGIPGILFLQPATDFDIRHALKVEFTSEGDEIAFVLQTDDSPLVSALLEKVAARDLMVFGSKENPRYFCKMQLPLSQEPPTLSVSLRTIGAEFFHAANLVFGKHSAKRDGGWQFLIEVSPKLLTLQDKLGKKAMETAINHGLVLRYPVAFKNELEKPPSRCEHFPRPSEDIVKLIEARPRGPFRFGYTQYKRDNF</sequence>
<proteinExistence type="predicted"/>
<gene>
    <name evidence="1" type="ORF">J2X15_002098</name>
</gene>
<comment type="caution">
    <text evidence="1">The sequence shown here is derived from an EMBL/GenBank/DDBJ whole genome shotgun (WGS) entry which is preliminary data.</text>
</comment>
<dbReference type="Proteomes" id="UP001268089">
    <property type="component" value="Unassembled WGS sequence"/>
</dbReference>
<reference evidence="1 2" key="1">
    <citation type="submission" date="2023-07" db="EMBL/GenBank/DDBJ databases">
        <title>Sorghum-associated microbial communities from plants grown in Nebraska, USA.</title>
        <authorList>
            <person name="Schachtman D."/>
        </authorList>
    </citation>
    <scope>NUCLEOTIDE SEQUENCE [LARGE SCALE GENOMIC DNA]</scope>
    <source>
        <strain evidence="1 2">BE308</strain>
    </source>
</reference>
<name>A0ABU1ZMN7_9BURK</name>
<accession>A0ABU1ZMN7</accession>
<evidence type="ECO:0000313" key="2">
    <source>
        <dbReference type="Proteomes" id="UP001268089"/>
    </source>
</evidence>